<dbReference type="RefSeq" id="WP_377820165.1">
    <property type="nucleotide sequence ID" value="NZ_JBHSWJ010000002.1"/>
</dbReference>
<name>A0ABW2AQD7_9MICO</name>
<evidence type="ECO:0000256" key="1">
    <source>
        <dbReference type="SAM" id="MobiDB-lite"/>
    </source>
</evidence>
<organism evidence="2 3">
    <name type="scientific">Branchiibius cervicis</name>
    <dbReference type="NCBI Taxonomy" id="908252"/>
    <lineage>
        <taxon>Bacteria</taxon>
        <taxon>Bacillati</taxon>
        <taxon>Actinomycetota</taxon>
        <taxon>Actinomycetes</taxon>
        <taxon>Micrococcales</taxon>
        <taxon>Dermacoccaceae</taxon>
        <taxon>Branchiibius</taxon>
    </lineage>
</organism>
<keyword evidence="3" id="KW-1185">Reference proteome</keyword>
<feature type="compositionally biased region" description="Basic residues" evidence="1">
    <location>
        <begin position="70"/>
        <end position="82"/>
    </location>
</feature>
<sequence length="82" mass="8849">MRKALLSVATILVLLAGYLTLDIFDKVPGFLTLADAPRAPLASPGASGTPTSSIAPPHRPRRPPPIPRPRTLRSRPHRSLPR</sequence>
<proteinExistence type="predicted"/>
<accession>A0ABW2AQD7</accession>
<protein>
    <submittedName>
        <fullName evidence="2">Uncharacterized protein</fullName>
    </submittedName>
</protein>
<evidence type="ECO:0000313" key="3">
    <source>
        <dbReference type="Proteomes" id="UP001596356"/>
    </source>
</evidence>
<reference evidence="3" key="1">
    <citation type="journal article" date="2019" name="Int. J. Syst. Evol. Microbiol.">
        <title>The Global Catalogue of Microorganisms (GCM) 10K type strain sequencing project: providing services to taxonomists for standard genome sequencing and annotation.</title>
        <authorList>
            <consortium name="The Broad Institute Genomics Platform"/>
            <consortium name="The Broad Institute Genome Sequencing Center for Infectious Disease"/>
            <person name="Wu L."/>
            <person name="Ma J."/>
        </authorList>
    </citation>
    <scope>NUCLEOTIDE SEQUENCE [LARGE SCALE GENOMIC DNA]</scope>
    <source>
        <strain evidence="3">NBRC 106593</strain>
    </source>
</reference>
<gene>
    <name evidence="2" type="ORF">ACFQBT_02040</name>
</gene>
<dbReference type="Proteomes" id="UP001596356">
    <property type="component" value="Unassembled WGS sequence"/>
</dbReference>
<feature type="region of interest" description="Disordered" evidence="1">
    <location>
        <begin position="38"/>
        <end position="82"/>
    </location>
</feature>
<evidence type="ECO:0000313" key="2">
    <source>
        <dbReference type="EMBL" id="MFC6712695.1"/>
    </source>
</evidence>
<dbReference type="EMBL" id="JBHSWJ010000002">
    <property type="protein sequence ID" value="MFC6712695.1"/>
    <property type="molecule type" value="Genomic_DNA"/>
</dbReference>
<comment type="caution">
    <text evidence="2">The sequence shown here is derived from an EMBL/GenBank/DDBJ whole genome shotgun (WGS) entry which is preliminary data.</text>
</comment>